<accession>A0A813V644</accession>
<evidence type="ECO:0000313" key="5">
    <source>
        <dbReference type="Proteomes" id="UP000663829"/>
    </source>
</evidence>
<dbReference type="OrthoDB" id="10031011at2759"/>
<feature type="coiled-coil region" evidence="1">
    <location>
        <begin position="731"/>
        <end position="786"/>
    </location>
</feature>
<evidence type="ECO:0000313" key="3">
    <source>
        <dbReference type="EMBL" id="CAF0840475.1"/>
    </source>
</evidence>
<gene>
    <name evidence="3" type="ORF">GPM918_LOCUS5538</name>
    <name evidence="4" type="ORF">SRO942_LOCUS5538</name>
</gene>
<evidence type="ECO:0000313" key="4">
    <source>
        <dbReference type="EMBL" id="CAF3627831.1"/>
    </source>
</evidence>
<dbReference type="EMBL" id="CAJOBC010000805">
    <property type="protein sequence ID" value="CAF3627831.1"/>
    <property type="molecule type" value="Genomic_DNA"/>
</dbReference>
<protein>
    <submittedName>
        <fullName evidence="3">Uncharacterized protein</fullName>
    </submittedName>
</protein>
<reference evidence="3" key="1">
    <citation type="submission" date="2021-02" db="EMBL/GenBank/DDBJ databases">
        <authorList>
            <person name="Nowell W R."/>
        </authorList>
    </citation>
    <scope>NUCLEOTIDE SEQUENCE</scope>
</reference>
<dbReference type="Proteomes" id="UP000681722">
    <property type="component" value="Unassembled WGS sequence"/>
</dbReference>
<dbReference type="AlphaFoldDB" id="A0A813V644"/>
<keyword evidence="5" id="KW-1185">Reference proteome</keyword>
<dbReference type="Proteomes" id="UP000663829">
    <property type="component" value="Unassembled WGS sequence"/>
</dbReference>
<keyword evidence="1" id="KW-0175">Coiled coil</keyword>
<feature type="non-terminal residue" evidence="3">
    <location>
        <position position="1"/>
    </location>
</feature>
<feature type="coiled-coil region" evidence="1">
    <location>
        <begin position="899"/>
        <end position="997"/>
    </location>
</feature>
<dbReference type="EMBL" id="CAJNOQ010000805">
    <property type="protein sequence ID" value="CAF0840475.1"/>
    <property type="molecule type" value="Genomic_DNA"/>
</dbReference>
<evidence type="ECO:0000256" key="2">
    <source>
        <dbReference type="SAM" id="MobiDB-lite"/>
    </source>
</evidence>
<sequence>MNQISLTSEHDTSWEDVDDSCLENIKLLKATYSKLFNQQGETCKTLLLRLFENIEFIVQREFTDYKKLDTKYKNMVRQCQLYEKIFKQRNCQWSFLNDESCDTYADHSLTMITPFHAQAAAPDLLQSTTAIGTYRNRHRKRSTLFVSHLSNSKYASTPTSVKKHQESLLAPVASVEQGTTKISPIFDNDIFNQTNSFFATSSVGIQCTLYKDDVDCSIDVIPRMNREQTDDIRNDTLENVLVENRRDQSIQYEIMQETMIEQYCQTSQNIGKVSVDNQTQYDSELFIEPCQICIERRQNFTQTIEQETQYVILASSCLVQTDNIESSSTGIQCTLCKDDVDCSINVIPRMDRAQTDDIRNDTLENVLVENRRDQSIQYEIMQETMIEQYCQTSQDIDKIFVDNQTQSDGELFIEPCQICVERRQNFTHTIEQETQYVIFTSSCLVQTDDIESPSSSTGIQCTLYKDDVDCSIDVIPRMDGEQTENIRNDTSENVLVENLRDQSIQYEIMQETMIEQYCQTSQDIDKIFVDNQTQSDGELFMEPCQICIERRLNFTETVEQETQYVIFTSSRLIQTDCKQNQDSCSQTPCFEMIHEHTQATIIQQDVGLQTSLIDQTEQMCDKDIQTDQTAVLSTVYDSVIHSSFPAYSSTIYLTLPSYRDCVDEAIQCTDPSILETSSSKRLSSILLLPLTSNRLPPPPSSRRSNRLSDIDNIKNTSMQTEQETDTSLDERQRLAQDIARLRESNEKKDETIQWWIESSTNAKIKCKELTKQIQLLSKNRRQTETNLLDVLEQLTLVWKIMCCENETDDGDKENSWPLPPVGECLKTPINGRLLSNQSMFDENIDESSLITRINSLCQLIVERFQVDNKWHMDYEKGICDNNKLCNDDNNQIKLIPLDIDHYNDELTMLNNQLDKEQNAKYELIQKLDKATQLIEQMMCDHKSEKNELELLLMGKDEQITKLVSKDIGHANKEYDILQQLNNEKEKELNKITEEYAMLYYEYEAERRRNIDLSEAKDRLCDHIKTLSDELGDKEVKQEKLTIKSGQQHKLIHYMLPKIDCTPTPKK</sequence>
<evidence type="ECO:0000256" key="1">
    <source>
        <dbReference type="SAM" id="Coils"/>
    </source>
</evidence>
<proteinExistence type="predicted"/>
<organism evidence="3 5">
    <name type="scientific">Didymodactylos carnosus</name>
    <dbReference type="NCBI Taxonomy" id="1234261"/>
    <lineage>
        <taxon>Eukaryota</taxon>
        <taxon>Metazoa</taxon>
        <taxon>Spiralia</taxon>
        <taxon>Gnathifera</taxon>
        <taxon>Rotifera</taxon>
        <taxon>Eurotatoria</taxon>
        <taxon>Bdelloidea</taxon>
        <taxon>Philodinida</taxon>
        <taxon>Philodinidae</taxon>
        <taxon>Didymodactylos</taxon>
    </lineage>
</organism>
<name>A0A813V644_9BILA</name>
<feature type="region of interest" description="Disordered" evidence="2">
    <location>
        <begin position="693"/>
        <end position="730"/>
    </location>
</feature>
<comment type="caution">
    <text evidence="3">The sequence shown here is derived from an EMBL/GenBank/DDBJ whole genome shotgun (WGS) entry which is preliminary data.</text>
</comment>